<keyword evidence="3" id="KW-1185">Reference proteome</keyword>
<dbReference type="Pfam" id="PF08737">
    <property type="entry name" value="Rgp1"/>
    <property type="match status" value="1"/>
</dbReference>
<feature type="compositionally biased region" description="Polar residues" evidence="1">
    <location>
        <begin position="850"/>
        <end position="866"/>
    </location>
</feature>
<gene>
    <name evidence="2" type="ORF">AYI68_g2448</name>
</gene>
<feature type="region of interest" description="Disordered" evidence="1">
    <location>
        <begin position="33"/>
        <end position="103"/>
    </location>
</feature>
<organism evidence="2 3">
    <name type="scientific">Smittium mucronatum</name>
    <dbReference type="NCBI Taxonomy" id="133383"/>
    <lineage>
        <taxon>Eukaryota</taxon>
        <taxon>Fungi</taxon>
        <taxon>Fungi incertae sedis</taxon>
        <taxon>Zoopagomycota</taxon>
        <taxon>Kickxellomycotina</taxon>
        <taxon>Harpellomycetes</taxon>
        <taxon>Harpellales</taxon>
        <taxon>Legeriomycetaceae</taxon>
        <taxon>Smittium</taxon>
    </lineage>
</organism>
<feature type="compositionally biased region" description="Polar residues" evidence="1">
    <location>
        <begin position="51"/>
        <end position="76"/>
    </location>
</feature>
<protein>
    <submittedName>
        <fullName evidence="2">Uncharacterized protein</fullName>
    </submittedName>
</protein>
<dbReference type="OrthoDB" id="1918at2759"/>
<feature type="compositionally biased region" description="Polar residues" evidence="1">
    <location>
        <begin position="92"/>
        <end position="103"/>
    </location>
</feature>
<evidence type="ECO:0000256" key="1">
    <source>
        <dbReference type="SAM" id="MobiDB-lite"/>
    </source>
</evidence>
<evidence type="ECO:0000313" key="3">
    <source>
        <dbReference type="Proteomes" id="UP000187455"/>
    </source>
</evidence>
<comment type="caution">
    <text evidence="2">The sequence shown here is derived from an EMBL/GenBank/DDBJ whole genome shotgun (WGS) entry which is preliminary data.</text>
</comment>
<evidence type="ECO:0000313" key="2">
    <source>
        <dbReference type="EMBL" id="OLY83412.1"/>
    </source>
</evidence>
<dbReference type="PANTHER" id="PTHR12507">
    <property type="entry name" value="REDUCED GROWTH PHENOTYPE 1 RGP1, YEAST -RELATED"/>
    <property type="match status" value="1"/>
</dbReference>
<dbReference type="Proteomes" id="UP000187455">
    <property type="component" value="Unassembled WGS sequence"/>
</dbReference>
<accession>A0A1R0H2M1</accession>
<proteinExistence type="predicted"/>
<feature type="region of interest" description="Disordered" evidence="1">
    <location>
        <begin position="839"/>
        <end position="886"/>
    </location>
</feature>
<dbReference type="EMBL" id="LSSL01000919">
    <property type="protein sequence ID" value="OLY83412.1"/>
    <property type="molecule type" value="Genomic_DNA"/>
</dbReference>
<dbReference type="InterPro" id="IPR014848">
    <property type="entry name" value="Rgp1"/>
</dbReference>
<sequence length="1003" mass="112498">MGITVTARLKNGGFFVAGERLDCILTFSNDPFSKRDSSVSVNSSSPRFQPGASNSTFNTRKPSSTGVQSNSNSKMYISNIGHNGLNPRRSISARNRSGSLNSQNLSQTKEYRALGLAQLNGVAFTNSSLIKDSSLSDIKNFEINPAINQFSERSLSSMSFDSTDSRITRGSESETIPRALKNPESFWSWISNSPKNSEDYQNRNSSRLGGGFSEKMKVISENGSKYSRESNQKLSFYQTPTEIIFSELNLEFGQSKSFILSTFLEKSIPSSFRGKTLKIEYELVIFIKKKILDNHSFIIHIPFFVNSRSINVDNNNWNNNSSLFFNDSPEIVCRELILTSKNSAFPELINPFDNPSPIGKATPSRNHLQNDLDIRTILKKNKPDQISQLTSKVLKYSSVVNALNKVRGVTKKILDSPNCKPSNNPETNPNTVLFNKDCNTDANNRLIDPNFESFKSLDMEEVTNHMRKDSRIGFLNDVSLNSDNYNPSSFSLNSNGVKIASVFLPKFSYQLGDLIEGRVDFSDAGLQTASCYQISIWFESYEKINEEYSSSTPNRVKELTTTKYSHVHKIVHGLKTVGFSLPTVLNLKSEPTDGSFSISKEKKRRFGLSLTNSYLTKSATLIHQNQNFSQTQNSLVSLNFQIRIKVVAIDFNSKHNIERLNFPVNNQSSKNMDESDQFLETMMDSNGYFFIKKSSRNDDNSSLNAKSDAMLSKNDSENLIKVSQHIPDLVIETIAKYPDLLFKAKNLIANDFNKSPKIISNFETTSNSHTNNNIHNNVSNISQTSSSKENNLDSDLKSINVDDHTMKNDEIPLENKTVGLMHNHITGDLENMSISGVPRKSHFVDDKPSSQKSEIFSSSPHENLNSAEAPKIRERHKSNPSDMDEFKKPSSLEVIKNEDLLRYILDIRSEYDVISLECEIPVVILPSLGAIQMVSYKKSSKFSDDESNIGNLAKTDDIGISANKMLSIDDSKKNHPSIIDKLLPIETISKFDLDFDSVWTGVV</sequence>
<dbReference type="STRING" id="133383.A0A1R0H2M1"/>
<dbReference type="AlphaFoldDB" id="A0A1R0H2M1"/>
<feature type="region of interest" description="Disordered" evidence="1">
    <location>
        <begin position="767"/>
        <end position="795"/>
    </location>
</feature>
<name>A0A1R0H2M1_9FUNG</name>
<reference evidence="2 3" key="1">
    <citation type="journal article" date="2016" name="Mol. Biol. Evol.">
        <title>Genome-Wide Survey of Gut Fungi (Harpellales) Reveals the First Horizontally Transferred Ubiquitin Gene from a Mosquito Host.</title>
        <authorList>
            <person name="Wang Y."/>
            <person name="White M.M."/>
            <person name="Kvist S."/>
            <person name="Moncalvo J.M."/>
        </authorList>
    </citation>
    <scope>NUCLEOTIDE SEQUENCE [LARGE SCALE GENOMIC DNA]</scope>
    <source>
        <strain evidence="2 3">ALG-7-W6</strain>
    </source>
</reference>
<feature type="compositionally biased region" description="Low complexity" evidence="1">
    <location>
        <begin position="767"/>
        <end position="782"/>
    </location>
</feature>